<gene>
    <name evidence="1" type="ORF">H5410_033075</name>
</gene>
<sequence length="162" mass="18285">MRDKVGVASIEDKMRKARSLWFGHVKWRCSSAKLGELGYGWFQERLAKLKNKAHTCVVTLQCKNKCLLDPGASLHSKHLAAMLMPLFCNASCVKQALLATIQTKHFTLVGATRFQTALHGPVFLPPVPDRPHLYNLLTENLPSRSKRIEKPGTGYKVHDLWH</sequence>
<reference evidence="1 2" key="1">
    <citation type="submission" date="2020-09" db="EMBL/GenBank/DDBJ databases">
        <title>De no assembly of potato wild relative species, Solanum commersonii.</title>
        <authorList>
            <person name="Cho K."/>
        </authorList>
    </citation>
    <scope>NUCLEOTIDE SEQUENCE [LARGE SCALE GENOMIC DNA]</scope>
    <source>
        <strain evidence="1">LZ3.2</strain>
        <tissue evidence="1">Leaf</tissue>
    </source>
</reference>
<evidence type="ECO:0000313" key="1">
    <source>
        <dbReference type="EMBL" id="KAG5601705.1"/>
    </source>
</evidence>
<dbReference type="EMBL" id="JACXVP010000006">
    <property type="protein sequence ID" value="KAG5601705.1"/>
    <property type="molecule type" value="Genomic_DNA"/>
</dbReference>
<dbReference type="AlphaFoldDB" id="A0A9J5YMR5"/>
<proteinExistence type="predicted"/>
<dbReference type="OrthoDB" id="8013251at2759"/>
<dbReference type="Proteomes" id="UP000824120">
    <property type="component" value="Chromosome 6"/>
</dbReference>
<keyword evidence="2" id="KW-1185">Reference proteome</keyword>
<protein>
    <submittedName>
        <fullName evidence="1">Uncharacterized protein</fullName>
    </submittedName>
</protein>
<name>A0A9J5YMR5_SOLCO</name>
<comment type="caution">
    <text evidence="1">The sequence shown here is derived from an EMBL/GenBank/DDBJ whole genome shotgun (WGS) entry which is preliminary data.</text>
</comment>
<organism evidence="1 2">
    <name type="scientific">Solanum commersonii</name>
    <name type="common">Commerson's wild potato</name>
    <name type="synonym">Commerson's nightshade</name>
    <dbReference type="NCBI Taxonomy" id="4109"/>
    <lineage>
        <taxon>Eukaryota</taxon>
        <taxon>Viridiplantae</taxon>
        <taxon>Streptophyta</taxon>
        <taxon>Embryophyta</taxon>
        <taxon>Tracheophyta</taxon>
        <taxon>Spermatophyta</taxon>
        <taxon>Magnoliopsida</taxon>
        <taxon>eudicotyledons</taxon>
        <taxon>Gunneridae</taxon>
        <taxon>Pentapetalae</taxon>
        <taxon>asterids</taxon>
        <taxon>lamiids</taxon>
        <taxon>Solanales</taxon>
        <taxon>Solanaceae</taxon>
        <taxon>Solanoideae</taxon>
        <taxon>Solaneae</taxon>
        <taxon>Solanum</taxon>
    </lineage>
</organism>
<accession>A0A9J5YMR5</accession>
<evidence type="ECO:0000313" key="2">
    <source>
        <dbReference type="Proteomes" id="UP000824120"/>
    </source>
</evidence>